<sequence length="174" mass="20110">MGKLTQLRELSITKLRSEEGKEPCSSLGKLTNLRKLFVYSIKVDEILDLQHPISPIPRALQLLSLSGKLEKAGGFQKLKKLELQRLQQLKWVRVEKDALPYLQYLTMADCKQVNELPWGIQNLNELQNLGFYNMGNELVMKLHDKGSEEYQKVVKIPEIVIANWIDGQWDQHIL</sequence>
<reference evidence="1 2" key="1">
    <citation type="submission" date="2024-11" db="EMBL/GenBank/DDBJ databases">
        <title>A near-complete genome assembly of Cinchona calisaya.</title>
        <authorList>
            <person name="Lian D.C."/>
            <person name="Zhao X.W."/>
            <person name="Wei L."/>
        </authorList>
    </citation>
    <scope>NUCLEOTIDE SEQUENCE [LARGE SCALE GENOMIC DNA]</scope>
    <source>
        <tissue evidence="1">Nenye</tissue>
    </source>
</reference>
<evidence type="ECO:0000313" key="1">
    <source>
        <dbReference type="EMBL" id="KAL3497367.1"/>
    </source>
</evidence>
<organism evidence="1 2">
    <name type="scientific">Cinchona calisaya</name>
    <dbReference type="NCBI Taxonomy" id="153742"/>
    <lineage>
        <taxon>Eukaryota</taxon>
        <taxon>Viridiplantae</taxon>
        <taxon>Streptophyta</taxon>
        <taxon>Embryophyta</taxon>
        <taxon>Tracheophyta</taxon>
        <taxon>Spermatophyta</taxon>
        <taxon>Magnoliopsida</taxon>
        <taxon>eudicotyledons</taxon>
        <taxon>Gunneridae</taxon>
        <taxon>Pentapetalae</taxon>
        <taxon>asterids</taxon>
        <taxon>lamiids</taxon>
        <taxon>Gentianales</taxon>
        <taxon>Rubiaceae</taxon>
        <taxon>Cinchonoideae</taxon>
        <taxon>Cinchoneae</taxon>
        <taxon>Cinchona</taxon>
    </lineage>
</organism>
<gene>
    <name evidence="1" type="ORF">ACH5RR_040099</name>
</gene>
<dbReference type="EMBL" id="JBJUIK010000017">
    <property type="protein sequence ID" value="KAL3497367.1"/>
    <property type="molecule type" value="Genomic_DNA"/>
</dbReference>
<accession>A0ABD2XRD1</accession>
<dbReference type="Gene3D" id="3.80.10.10">
    <property type="entry name" value="Ribonuclease Inhibitor"/>
    <property type="match status" value="1"/>
</dbReference>
<evidence type="ECO:0008006" key="3">
    <source>
        <dbReference type="Google" id="ProtNLM"/>
    </source>
</evidence>
<name>A0ABD2XRD1_9GENT</name>
<dbReference type="SUPFAM" id="SSF52047">
    <property type="entry name" value="RNI-like"/>
    <property type="match status" value="1"/>
</dbReference>
<protein>
    <recommendedName>
        <fullName evidence="3">Disease resistance protein</fullName>
    </recommendedName>
</protein>
<comment type="caution">
    <text evidence="1">The sequence shown here is derived from an EMBL/GenBank/DDBJ whole genome shotgun (WGS) entry which is preliminary data.</text>
</comment>
<evidence type="ECO:0000313" key="2">
    <source>
        <dbReference type="Proteomes" id="UP001630127"/>
    </source>
</evidence>
<dbReference type="Proteomes" id="UP001630127">
    <property type="component" value="Unassembled WGS sequence"/>
</dbReference>
<dbReference type="AlphaFoldDB" id="A0ABD2XRD1"/>
<proteinExistence type="predicted"/>
<dbReference type="InterPro" id="IPR032675">
    <property type="entry name" value="LRR_dom_sf"/>
</dbReference>
<keyword evidence="2" id="KW-1185">Reference proteome</keyword>